<organism evidence="3 4">
    <name type="scientific">Paenibacillus catalpae</name>
    <dbReference type="NCBI Taxonomy" id="1045775"/>
    <lineage>
        <taxon>Bacteria</taxon>
        <taxon>Bacillati</taxon>
        <taxon>Bacillota</taxon>
        <taxon>Bacilli</taxon>
        <taxon>Bacillales</taxon>
        <taxon>Paenibacillaceae</taxon>
        <taxon>Paenibacillus</taxon>
    </lineage>
</organism>
<dbReference type="InterPro" id="IPR051610">
    <property type="entry name" value="GPI/OXD"/>
</dbReference>
<dbReference type="Proteomes" id="UP000198855">
    <property type="component" value="Unassembled WGS sequence"/>
</dbReference>
<evidence type="ECO:0000313" key="3">
    <source>
        <dbReference type="EMBL" id="SFD60594.1"/>
    </source>
</evidence>
<keyword evidence="4" id="KW-1185">Reference proteome</keyword>
<proteinExistence type="predicted"/>
<dbReference type="Gene3D" id="2.60.120.10">
    <property type="entry name" value="Jelly Rolls"/>
    <property type="match status" value="1"/>
</dbReference>
<dbReference type="GO" id="GO:0046872">
    <property type="term" value="F:metal ion binding"/>
    <property type="evidence" value="ECO:0007669"/>
    <property type="project" value="UniProtKB-KW"/>
</dbReference>
<evidence type="ECO:0000256" key="1">
    <source>
        <dbReference type="ARBA" id="ARBA00022723"/>
    </source>
</evidence>
<dbReference type="PANTHER" id="PTHR35848:SF9">
    <property type="entry name" value="SLL1358 PROTEIN"/>
    <property type="match status" value="1"/>
</dbReference>
<dbReference type="GO" id="GO:0016853">
    <property type="term" value="F:isomerase activity"/>
    <property type="evidence" value="ECO:0007669"/>
    <property type="project" value="UniProtKB-KW"/>
</dbReference>
<dbReference type="PANTHER" id="PTHR35848">
    <property type="entry name" value="OXALATE-BINDING PROTEIN"/>
    <property type="match status" value="1"/>
</dbReference>
<keyword evidence="3" id="KW-0413">Isomerase</keyword>
<feature type="domain" description="Cupin type-2" evidence="2">
    <location>
        <begin position="33"/>
        <end position="100"/>
    </location>
</feature>
<dbReference type="AlphaFoldDB" id="A0A1I1TPX3"/>
<name>A0A1I1TPX3_9BACL</name>
<dbReference type="InterPro" id="IPR013096">
    <property type="entry name" value="Cupin_2"/>
</dbReference>
<dbReference type="InterPro" id="IPR014710">
    <property type="entry name" value="RmlC-like_jellyroll"/>
</dbReference>
<dbReference type="STRING" id="1045775.SAMN05216378_0621"/>
<evidence type="ECO:0000313" key="4">
    <source>
        <dbReference type="Proteomes" id="UP000198855"/>
    </source>
</evidence>
<sequence>MKMSKSNAEHYIWGDQCDGWHLLKRQDLSIIHEKMPPHTAEARHYHEQSQQFFFVLEGTAAIEIAGETFELEVHEGIHVPPHTPHQMFNKSSSDIQFLVISEPTTRGDRSPA</sequence>
<dbReference type="InterPro" id="IPR011051">
    <property type="entry name" value="RmlC_Cupin_sf"/>
</dbReference>
<dbReference type="Pfam" id="PF07883">
    <property type="entry name" value="Cupin_2"/>
    <property type="match status" value="1"/>
</dbReference>
<accession>A0A1I1TPX3</accession>
<gene>
    <name evidence="3" type="ORF">SAMN05216378_0621</name>
</gene>
<dbReference type="EMBL" id="FOMT01000001">
    <property type="protein sequence ID" value="SFD60594.1"/>
    <property type="molecule type" value="Genomic_DNA"/>
</dbReference>
<protein>
    <submittedName>
        <fullName evidence="3">Mannose-6-phosphate isomerase, cupin superfamily</fullName>
    </submittedName>
</protein>
<evidence type="ECO:0000259" key="2">
    <source>
        <dbReference type="Pfam" id="PF07883"/>
    </source>
</evidence>
<dbReference type="SUPFAM" id="SSF51182">
    <property type="entry name" value="RmlC-like cupins"/>
    <property type="match status" value="1"/>
</dbReference>
<dbReference type="OrthoDB" id="9806121at2"/>
<reference evidence="4" key="1">
    <citation type="submission" date="2016-10" db="EMBL/GenBank/DDBJ databases">
        <authorList>
            <person name="Varghese N."/>
            <person name="Submissions S."/>
        </authorList>
    </citation>
    <scope>NUCLEOTIDE SEQUENCE [LARGE SCALE GENOMIC DNA]</scope>
    <source>
        <strain evidence="4">CGMCC 1.10784</strain>
    </source>
</reference>
<keyword evidence="1" id="KW-0479">Metal-binding</keyword>
<dbReference type="RefSeq" id="WP_091180863.1">
    <property type="nucleotide sequence ID" value="NZ_FOMT01000001.1"/>
</dbReference>